<dbReference type="Gene3D" id="2.115.10.20">
    <property type="entry name" value="Glycosyl hydrolase domain, family 43"/>
    <property type="match status" value="1"/>
</dbReference>
<evidence type="ECO:0000256" key="3">
    <source>
        <dbReference type="ARBA" id="ARBA00023295"/>
    </source>
</evidence>
<dbReference type="AlphaFoldDB" id="A0A6J4KY50"/>
<feature type="site" description="Important for catalytic activity, responsible for pKa modulation of the active site Glu and correct orientation of both the proton donor and substrate" evidence="4">
    <location>
        <position position="240"/>
    </location>
</feature>
<dbReference type="Gene3D" id="2.60.120.200">
    <property type="match status" value="1"/>
</dbReference>
<feature type="domain" description="Beta-xylosidase C-terminal Concanavalin A-like" evidence="6">
    <location>
        <begin position="453"/>
        <end position="653"/>
    </location>
</feature>
<dbReference type="PANTHER" id="PTHR42812">
    <property type="entry name" value="BETA-XYLOSIDASE"/>
    <property type="match status" value="1"/>
</dbReference>
<evidence type="ECO:0000259" key="6">
    <source>
        <dbReference type="Pfam" id="PF17851"/>
    </source>
</evidence>
<reference evidence="7" key="1">
    <citation type="submission" date="2020-02" db="EMBL/GenBank/DDBJ databases">
        <authorList>
            <person name="Meier V. D."/>
        </authorList>
    </citation>
    <scope>NUCLEOTIDE SEQUENCE</scope>
    <source>
        <strain evidence="7">AVDCRST_MAG07</strain>
    </source>
</reference>
<name>A0A6J4KY50_9ACTN</name>
<organism evidence="7">
    <name type="scientific">uncultured Frankineae bacterium</name>
    <dbReference type="NCBI Taxonomy" id="437475"/>
    <lineage>
        <taxon>Bacteria</taxon>
        <taxon>Bacillati</taxon>
        <taxon>Actinomycetota</taxon>
        <taxon>Actinomycetes</taxon>
        <taxon>Frankiales</taxon>
        <taxon>environmental samples</taxon>
    </lineage>
</organism>
<evidence type="ECO:0000256" key="5">
    <source>
        <dbReference type="SAM" id="SignalP"/>
    </source>
</evidence>
<dbReference type="InterPro" id="IPR051795">
    <property type="entry name" value="Glycosyl_Hydrlase_43"/>
</dbReference>
<comment type="similarity">
    <text evidence="1">Belongs to the glycosyl hydrolase 43 family.</text>
</comment>
<keyword evidence="2" id="KW-0378">Hydrolase</keyword>
<dbReference type="SUPFAM" id="SSF49899">
    <property type="entry name" value="Concanavalin A-like lectins/glucanases"/>
    <property type="match status" value="1"/>
</dbReference>
<dbReference type="PANTHER" id="PTHR42812:SF5">
    <property type="entry name" value="ENDO-ARABINASE"/>
    <property type="match status" value="1"/>
</dbReference>
<evidence type="ECO:0000256" key="2">
    <source>
        <dbReference type="ARBA" id="ARBA00022801"/>
    </source>
</evidence>
<dbReference type="SUPFAM" id="SSF75005">
    <property type="entry name" value="Arabinanase/levansucrase/invertase"/>
    <property type="match status" value="1"/>
</dbReference>
<protein>
    <submittedName>
        <fullName evidence="7">GH43_3 / GH43 / GH43_5 / GH43_4 / GH43 _6 / GH43_30 / GH43_8 / GH43_31 / GH43_34 / GH43 _33 / GH43_13 / GH43_9</fullName>
    </submittedName>
</protein>
<keyword evidence="5" id="KW-0732">Signal</keyword>
<evidence type="ECO:0000256" key="4">
    <source>
        <dbReference type="PIRSR" id="PIRSR606710-2"/>
    </source>
</evidence>
<proteinExistence type="inferred from homology"/>
<feature type="chain" id="PRO_5038665957" evidence="5">
    <location>
        <begin position="35"/>
        <end position="670"/>
    </location>
</feature>
<dbReference type="InterPro" id="IPR023296">
    <property type="entry name" value="Glyco_hydro_beta-prop_sf"/>
</dbReference>
<dbReference type="InterPro" id="IPR041542">
    <property type="entry name" value="GH43_C2"/>
</dbReference>
<evidence type="ECO:0000313" key="7">
    <source>
        <dbReference type="EMBL" id="CAA9318059.1"/>
    </source>
</evidence>
<sequence length="670" mass="72489">MLEAGRRPGGGAGRWRRLALLTPLIAGLALPATAGAAAAYAPSERPVTTSYANPLEPVVPTRLVPTGGTVDSCADPTVLRGQDGEQIGGKQVWYMYCTTDPLNDADRGQDGDDPDDLGDLNFRRIPQMVSTDLVNWTYVGEALPRDTTTIPAWIAPDAAFWAPDVVYSSATDRYYLFVTVTETSGAGGIGSESCRGDSAIGVATSASATGPWTFSPTPVVGPRRDPSQPDNPCAYFWTYDPDVLGDTVGATSTFYYGSYYGGVFGAPITFTPAGATAGEGTQVAIGNRYEGANVVQRGGYYYLFASAANCCNTSLTGYSVFAGRSRSPLGPFVDREGNSFLAGRVGGTPVISMNGNRWVGTGHNTVFQDAGGQWWTVYHAVDKEDPIFTGAFTKRPALLDPIDWIDGWPTVRGGKWASDGRMPAPAAQEGERTRYRTQVVAPQRLGARITSASDEFNGSALGRAWTWVRPPAASTYRVSGGQLHWQTQAADLFEDSNSASVLTRSAPRGDYVVETRVRLNVPAEGCCFNYVQAGMVIYGGDDRFIKLSHTSIWETRQTEFAKEVPAGTEPTRYGNSVVGAPAEWTYLRIVVDRLNDRERRVAGGDTESYTSYTSQDGRTWVRGGTWTHTLGAARIGLTSMGGSGFTADFDYVRTYELKNGPHRFWWLRHR</sequence>
<dbReference type="InterPro" id="IPR013320">
    <property type="entry name" value="ConA-like_dom_sf"/>
</dbReference>
<dbReference type="GO" id="GO:0004553">
    <property type="term" value="F:hydrolase activity, hydrolyzing O-glycosyl compounds"/>
    <property type="evidence" value="ECO:0007669"/>
    <property type="project" value="InterPro"/>
</dbReference>
<dbReference type="InterPro" id="IPR006710">
    <property type="entry name" value="Glyco_hydro_43"/>
</dbReference>
<gene>
    <name evidence="7" type="ORF">AVDCRST_MAG07-1603</name>
</gene>
<dbReference type="Pfam" id="PF17851">
    <property type="entry name" value="GH43_C2"/>
    <property type="match status" value="1"/>
</dbReference>
<dbReference type="GO" id="GO:0005975">
    <property type="term" value="P:carbohydrate metabolic process"/>
    <property type="evidence" value="ECO:0007669"/>
    <property type="project" value="InterPro"/>
</dbReference>
<dbReference type="EMBL" id="CADCUB010000052">
    <property type="protein sequence ID" value="CAA9318059.1"/>
    <property type="molecule type" value="Genomic_DNA"/>
</dbReference>
<keyword evidence="3" id="KW-0326">Glycosidase</keyword>
<feature type="signal peptide" evidence="5">
    <location>
        <begin position="1"/>
        <end position="34"/>
    </location>
</feature>
<accession>A0A6J4KY50</accession>
<dbReference type="Pfam" id="PF04616">
    <property type="entry name" value="Glyco_hydro_43"/>
    <property type="match status" value="1"/>
</dbReference>
<evidence type="ECO:0000256" key="1">
    <source>
        <dbReference type="ARBA" id="ARBA00009865"/>
    </source>
</evidence>